<name>A0AAV4VTR5_CAEEX</name>
<dbReference type="Proteomes" id="UP001054945">
    <property type="component" value="Unassembled WGS sequence"/>
</dbReference>
<evidence type="ECO:0000313" key="3">
    <source>
        <dbReference type="Proteomes" id="UP001054945"/>
    </source>
</evidence>
<comment type="caution">
    <text evidence="2">The sequence shown here is derived from an EMBL/GenBank/DDBJ whole genome shotgun (WGS) entry which is preliminary data.</text>
</comment>
<proteinExistence type="predicted"/>
<protein>
    <submittedName>
        <fullName evidence="2">Uncharacterized protein</fullName>
    </submittedName>
</protein>
<reference evidence="2 3" key="1">
    <citation type="submission" date="2021-06" db="EMBL/GenBank/DDBJ databases">
        <title>Caerostris extrusa draft genome.</title>
        <authorList>
            <person name="Kono N."/>
            <person name="Arakawa K."/>
        </authorList>
    </citation>
    <scope>NUCLEOTIDE SEQUENCE [LARGE SCALE GENOMIC DNA]</scope>
</reference>
<evidence type="ECO:0000313" key="2">
    <source>
        <dbReference type="EMBL" id="GIY73631.1"/>
    </source>
</evidence>
<feature type="region of interest" description="Disordered" evidence="1">
    <location>
        <begin position="1"/>
        <end position="57"/>
    </location>
</feature>
<dbReference type="EMBL" id="BPLR01015111">
    <property type="protein sequence ID" value="GIY73631.1"/>
    <property type="molecule type" value="Genomic_DNA"/>
</dbReference>
<dbReference type="AlphaFoldDB" id="A0AAV4VTR5"/>
<gene>
    <name evidence="2" type="ORF">CEXT_430551</name>
</gene>
<sequence length="81" mass="9174">MLSNLQDRGLRPLRGQGTPLTSKPRDIRTDKSIATSNLSTHHPRFANPSHIMEHPPVQPTHKYFETSGWKFVNSINIGKQT</sequence>
<organism evidence="2 3">
    <name type="scientific">Caerostris extrusa</name>
    <name type="common">Bark spider</name>
    <name type="synonym">Caerostris bankana</name>
    <dbReference type="NCBI Taxonomy" id="172846"/>
    <lineage>
        <taxon>Eukaryota</taxon>
        <taxon>Metazoa</taxon>
        <taxon>Ecdysozoa</taxon>
        <taxon>Arthropoda</taxon>
        <taxon>Chelicerata</taxon>
        <taxon>Arachnida</taxon>
        <taxon>Araneae</taxon>
        <taxon>Araneomorphae</taxon>
        <taxon>Entelegynae</taxon>
        <taxon>Araneoidea</taxon>
        <taxon>Araneidae</taxon>
        <taxon>Caerostris</taxon>
    </lineage>
</organism>
<accession>A0AAV4VTR5</accession>
<evidence type="ECO:0000256" key="1">
    <source>
        <dbReference type="SAM" id="MobiDB-lite"/>
    </source>
</evidence>
<keyword evidence="3" id="KW-1185">Reference proteome</keyword>